<organism evidence="3 4">
    <name type="scientific">Mucor velutinosus</name>
    <dbReference type="NCBI Taxonomy" id="708070"/>
    <lineage>
        <taxon>Eukaryota</taxon>
        <taxon>Fungi</taxon>
        <taxon>Fungi incertae sedis</taxon>
        <taxon>Mucoromycota</taxon>
        <taxon>Mucoromycotina</taxon>
        <taxon>Mucoromycetes</taxon>
        <taxon>Mucorales</taxon>
        <taxon>Mucorineae</taxon>
        <taxon>Mucoraceae</taxon>
        <taxon>Mucor</taxon>
    </lineage>
</organism>
<evidence type="ECO:0000256" key="2">
    <source>
        <dbReference type="SAM" id="Phobius"/>
    </source>
</evidence>
<feature type="region of interest" description="Disordered" evidence="1">
    <location>
        <begin position="267"/>
        <end position="327"/>
    </location>
</feature>
<feature type="compositionally biased region" description="Low complexity" evidence="1">
    <location>
        <begin position="1030"/>
        <end position="1040"/>
    </location>
</feature>
<sequence length="1061" mass="114334">MITSQHVILFIFCVTILHYIFEPRDVSMKGLLYLKQLFDERCQINAPTFKSVPGLSYLNYLETLYYKFNNVNVTACRLIDLSVPGKPSAQLIAGMSHLYTRNSTIIKSPLANELLIESILAKGNLAHHSALDNMEHLWIYMPLVFFIMYPFLHDSAISCYHSMKDSLFDGGFTRISNNVYIDESTTEANNTPEEPTATSRRSSADSSIGSIHLDYTNAAARNWTAEELLAEETKSRDPAEERNEMPFEPSKSQRFWSSFQPARSYPFTLSGHSSDSSGNNDNGNRFQFPTAPGGPHNESNSLPQGDAPGSPDTNAEQTTPKPSQKVAYPLDSSFTLNSDFSNMPFVPPTGPVSERFPESTNDEALKLTLNLPFAVLGPSNVTNPPVPVVLYRSKAAQSTGRYDAPKSCGEKDNPPFDGHFTPPEQPKFACRTMPHADEIARFAAKKQSVNDFADQMGAFLRRITFGDLPTSNTAAGSKQQTSSTGVKPPASTHTKHLPEQAFKKAPLKGDADSTKGQRGKSSQKKKASSQKAEKPKLSQQEPSNIRFGAPPPAGPSSSSTKIGSSLTEAIANAPFMPRKKMQPKAASTTMKLLFSRFKADPDDLPTDASNVVGQTSFHQNQPTYAPGSLKAESQFSSSSVDETKKKVSPKSSLSPKPRLAYSPGSLRSPTAGIISQVKRAPVFTSSFKHLKDPSSIHTVANASSRCNRSTPPSNIEAPVDIISSTAPDAFGSDKTKTSSLPVFLMGNRPPSSTDQVSLETELALNLSDENFFATTAFGIVEPLKPDSSPVAPSTNCKHDTEAFGNLAAAFLASDPQILGRTIHFSESNDDGFDSVGLLAADTTEPPVAAASAGKEESKKTQVTANISAASNSTPSIKPNDATHDAHLHSSTITAREAKRKDLYTAKVATTFPLAATKEHTQKLAAAMYISPPASGTSPYTSIFPSATAATAVVAASSIIPQQYAESPSSAASFIDRSPILLADTNNSIGEQGTNANEAVSSLLICQPAEAVEIPPPEGLLQSLKKKAKEQASQQASQQVKAKNKGKGKGKSNKKKKRRRRR</sequence>
<feature type="compositionally biased region" description="Low complexity" evidence="1">
    <location>
        <begin position="273"/>
        <end position="284"/>
    </location>
</feature>
<reference evidence="3 4" key="1">
    <citation type="submission" date="2022-11" db="EMBL/GenBank/DDBJ databases">
        <title>Mucor velutinosus strain NIH1002 WGS.</title>
        <authorList>
            <person name="Subramanian P."/>
            <person name="Mullikin J.C."/>
            <person name="Segre J.A."/>
            <person name="Zelazny A.M."/>
        </authorList>
    </citation>
    <scope>NUCLEOTIDE SEQUENCE [LARGE SCALE GENOMIC DNA]</scope>
    <source>
        <strain evidence="3 4">NIH1002</strain>
    </source>
</reference>
<feature type="region of interest" description="Disordered" evidence="1">
    <location>
        <begin position="183"/>
        <end position="205"/>
    </location>
</feature>
<dbReference type="Proteomes" id="UP001304243">
    <property type="component" value="Unassembled WGS sequence"/>
</dbReference>
<dbReference type="GeneID" id="89949771"/>
<feature type="region of interest" description="Disordered" evidence="1">
    <location>
        <begin position="1016"/>
        <end position="1061"/>
    </location>
</feature>
<feature type="compositionally biased region" description="Basic residues" evidence="1">
    <location>
        <begin position="1041"/>
        <end position="1061"/>
    </location>
</feature>
<feature type="transmembrane region" description="Helical" evidence="2">
    <location>
        <begin position="6"/>
        <end position="21"/>
    </location>
</feature>
<keyword evidence="2" id="KW-0812">Transmembrane</keyword>
<evidence type="ECO:0000256" key="1">
    <source>
        <dbReference type="SAM" id="MobiDB-lite"/>
    </source>
</evidence>
<feature type="compositionally biased region" description="Basic and acidic residues" evidence="1">
    <location>
        <begin position="231"/>
        <end position="245"/>
    </location>
</feature>
<keyword evidence="2" id="KW-1133">Transmembrane helix</keyword>
<gene>
    <name evidence="3" type="ORF">ATC70_006085</name>
</gene>
<feature type="compositionally biased region" description="Basic residues" evidence="1">
    <location>
        <begin position="517"/>
        <end position="528"/>
    </location>
</feature>
<dbReference type="AlphaFoldDB" id="A0AAN7DBY9"/>
<keyword evidence="4" id="KW-1185">Reference proteome</keyword>
<feature type="compositionally biased region" description="Polar residues" evidence="1">
    <location>
        <begin position="470"/>
        <end position="485"/>
    </location>
</feature>
<accession>A0AAN7DBY9</accession>
<feature type="compositionally biased region" description="Polar residues" evidence="1">
    <location>
        <begin position="311"/>
        <end position="322"/>
    </location>
</feature>
<feature type="compositionally biased region" description="Polar residues" evidence="1">
    <location>
        <begin position="631"/>
        <end position="640"/>
    </location>
</feature>
<feature type="compositionally biased region" description="Basic and acidic residues" evidence="1">
    <location>
        <begin position="496"/>
        <end position="515"/>
    </location>
</feature>
<feature type="region of interest" description="Disordered" evidence="1">
    <location>
        <begin position="230"/>
        <end position="255"/>
    </location>
</feature>
<feature type="region of interest" description="Disordered" evidence="1">
    <location>
        <begin position="470"/>
        <end position="563"/>
    </location>
</feature>
<feature type="region of interest" description="Disordered" evidence="1">
    <location>
        <begin position="617"/>
        <end position="667"/>
    </location>
</feature>
<keyword evidence="2" id="KW-0472">Membrane</keyword>
<feature type="compositionally biased region" description="Low complexity" evidence="1">
    <location>
        <begin position="186"/>
        <end position="205"/>
    </location>
</feature>
<proteinExistence type="predicted"/>
<evidence type="ECO:0000313" key="4">
    <source>
        <dbReference type="Proteomes" id="UP001304243"/>
    </source>
</evidence>
<comment type="caution">
    <text evidence="3">The sequence shown here is derived from an EMBL/GenBank/DDBJ whole genome shotgun (WGS) entry which is preliminary data.</text>
</comment>
<evidence type="ECO:0000313" key="3">
    <source>
        <dbReference type="EMBL" id="KAK4514077.1"/>
    </source>
</evidence>
<dbReference type="RefSeq" id="XP_064680743.1">
    <property type="nucleotide sequence ID" value="XM_064825366.1"/>
</dbReference>
<name>A0AAN7DBY9_9FUNG</name>
<dbReference type="EMBL" id="JASEJX010000016">
    <property type="protein sequence ID" value="KAK4514077.1"/>
    <property type="molecule type" value="Genomic_DNA"/>
</dbReference>
<protein>
    <submittedName>
        <fullName evidence="3">Uncharacterized protein</fullName>
    </submittedName>
</protein>